<organism evidence="1">
    <name type="scientific">viral metagenome</name>
    <dbReference type="NCBI Taxonomy" id="1070528"/>
    <lineage>
        <taxon>unclassified sequences</taxon>
        <taxon>metagenomes</taxon>
        <taxon>organismal metagenomes</taxon>
    </lineage>
</organism>
<reference evidence="1" key="1">
    <citation type="journal article" date="2020" name="Nature">
        <title>Giant virus diversity and host interactions through global metagenomics.</title>
        <authorList>
            <person name="Schulz F."/>
            <person name="Roux S."/>
            <person name="Paez-Espino D."/>
            <person name="Jungbluth S."/>
            <person name="Walsh D.A."/>
            <person name="Denef V.J."/>
            <person name="McMahon K.D."/>
            <person name="Konstantinidis K.T."/>
            <person name="Eloe-Fadrosh E.A."/>
            <person name="Kyrpides N.C."/>
            <person name="Woyke T."/>
        </authorList>
    </citation>
    <scope>NUCLEOTIDE SEQUENCE</scope>
    <source>
        <strain evidence="1">GVMAG-M-3300023174-141</strain>
    </source>
</reference>
<dbReference type="Gene3D" id="3.90.550.20">
    <property type="match status" value="1"/>
</dbReference>
<sequence>MGNEILMVLVLLILVGYGIAFRKKKTYNQAPRKIWTYWEEPDHLDPYKCLSDRAKECMRSWGQLNPDYEIILLTKKTYQGYTTIPEEIRTHPDLNPDHLKDVIQLWTLVEHGGVWLDPTTYLTQPLDDWMFPKYAECSMFKQDTSFVACNKGSEFMKKWRDEFAEIAKFPNVEKYVESRDSIDLSHPSQVARQMILITYPVDSLIISDK</sequence>
<dbReference type="SUPFAM" id="SSF53448">
    <property type="entry name" value="Nucleotide-diphospho-sugar transferases"/>
    <property type="match status" value="1"/>
</dbReference>
<dbReference type="Pfam" id="PF05704">
    <property type="entry name" value="Caps_synth"/>
    <property type="match status" value="1"/>
</dbReference>
<name>A0A6C0DCR0_9ZZZZ</name>
<accession>A0A6C0DCR0</accession>
<dbReference type="InterPro" id="IPR008441">
    <property type="entry name" value="AfumC-like_glycosyl_Trfase"/>
</dbReference>
<dbReference type="EMBL" id="MN739588">
    <property type="protein sequence ID" value="QHT14698.1"/>
    <property type="molecule type" value="Genomic_DNA"/>
</dbReference>
<protein>
    <recommendedName>
        <fullName evidence="2">Glycosyltransferase</fullName>
    </recommendedName>
</protein>
<dbReference type="InterPro" id="IPR029044">
    <property type="entry name" value="Nucleotide-diphossugar_trans"/>
</dbReference>
<dbReference type="AlphaFoldDB" id="A0A6C0DCR0"/>
<dbReference type="GO" id="GO:0016757">
    <property type="term" value="F:glycosyltransferase activity"/>
    <property type="evidence" value="ECO:0007669"/>
    <property type="project" value="InterPro"/>
</dbReference>
<evidence type="ECO:0008006" key="2">
    <source>
        <dbReference type="Google" id="ProtNLM"/>
    </source>
</evidence>
<evidence type="ECO:0000313" key="1">
    <source>
        <dbReference type="EMBL" id="QHT14698.1"/>
    </source>
</evidence>
<proteinExistence type="predicted"/>